<dbReference type="GO" id="GO:0045735">
    <property type="term" value="F:nutrient reservoir activity"/>
    <property type="evidence" value="ECO:0007669"/>
    <property type="project" value="InterPro"/>
</dbReference>
<dbReference type="PANTHER" id="PTHR35496">
    <property type="entry name" value="2S SEED STORAGE PROTEIN 1-RELATED"/>
    <property type="match status" value="1"/>
</dbReference>
<gene>
    <name evidence="6" type="ORF">FSB_LOCUS5441</name>
</gene>
<dbReference type="EMBL" id="OIVN01000280">
    <property type="protein sequence ID" value="SPC77559.1"/>
    <property type="molecule type" value="Genomic_DNA"/>
</dbReference>
<evidence type="ECO:0000256" key="1">
    <source>
        <dbReference type="ARBA" id="ARBA00008262"/>
    </source>
</evidence>
<feature type="domain" description="Bifunctional inhibitor/plant lipid transfer protein/seed storage helical" evidence="5">
    <location>
        <begin position="12"/>
        <end position="112"/>
    </location>
</feature>
<dbReference type="InterPro" id="IPR016140">
    <property type="entry name" value="Bifunc_inhib/LTP/seed_store"/>
</dbReference>
<comment type="similarity">
    <text evidence="1">Belongs to the 2S seed storage albumins family.</text>
</comment>
<dbReference type="AlphaFoldDB" id="A0A2N9ESN7"/>
<protein>
    <recommendedName>
        <fullName evidence="5">Bifunctional inhibitor/plant lipid transfer protein/seed storage helical domain-containing protein</fullName>
    </recommendedName>
</protein>
<proteinExistence type="inferred from homology"/>
<name>A0A2N9ESN7_FAGSY</name>
<keyword evidence="2" id="KW-0732">Signal</keyword>
<accession>A0A2N9ESN7</accession>
<evidence type="ECO:0000256" key="3">
    <source>
        <dbReference type="ARBA" id="ARBA00023157"/>
    </source>
</evidence>
<evidence type="ECO:0000256" key="4">
    <source>
        <dbReference type="SAM" id="MobiDB-lite"/>
    </source>
</evidence>
<dbReference type="SUPFAM" id="SSF47699">
    <property type="entry name" value="Bifunctional inhibitor/lipid-transfer protein/seed storage 2S albumin"/>
    <property type="match status" value="1"/>
</dbReference>
<dbReference type="InterPro" id="IPR000617">
    <property type="entry name" value="Napin/2SS/CON"/>
</dbReference>
<sequence length="119" mass="13554">MAKFTPLAAILVAPFVHRPHHCLPHHRNNYGQGKAAHAQSQSQSGRRDSTSEQQQLEQCCDQLRDMSRRCRCDGLSELVSEQLGHLQGEERREILQIARNLPNECNLRPGRCDSEIRSN</sequence>
<dbReference type="PANTHER" id="PTHR35496:SF20">
    <property type="entry name" value="2S SEED STORAGE PROTEIN 1-RELATED"/>
    <property type="match status" value="1"/>
</dbReference>
<dbReference type="CDD" id="cd00261">
    <property type="entry name" value="AAI_SS"/>
    <property type="match status" value="1"/>
</dbReference>
<evidence type="ECO:0000256" key="2">
    <source>
        <dbReference type="ARBA" id="ARBA00022729"/>
    </source>
</evidence>
<feature type="region of interest" description="Disordered" evidence="4">
    <location>
        <begin position="22"/>
        <end position="57"/>
    </location>
</feature>
<evidence type="ECO:0000259" key="5">
    <source>
        <dbReference type="SMART" id="SM00499"/>
    </source>
</evidence>
<dbReference type="InterPro" id="IPR036312">
    <property type="entry name" value="Bifun_inhib/LTP/seed_sf"/>
</dbReference>
<reference evidence="6" key="1">
    <citation type="submission" date="2018-02" db="EMBL/GenBank/DDBJ databases">
        <authorList>
            <person name="Cohen D.B."/>
            <person name="Kent A.D."/>
        </authorList>
    </citation>
    <scope>NUCLEOTIDE SEQUENCE</scope>
</reference>
<keyword evidence="3" id="KW-1015">Disulfide bond</keyword>
<evidence type="ECO:0000313" key="6">
    <source>
        <dbReference type="EMBL" id="SPC77559.1"/>
    </source>
</evidence>
<dbReference type="Pfam" id="PF00234">
    <property type="entry name" value="Tryp_alpha_amyl"/>
    <property type="match status" value="1"/>
</dbReference>
<organism evidence="6">
    <name type="scientific">Fagus sylvatica</name>
    <name type="common">Beechnut</name>
    <dbReference type="NCBI Taxonomy" id="28930"/>
    <lineage>
        <taxon>Eukaryota</taxon>
        <taxon>Viridiplantae</taxon>
        <taxon>Streptophyta</taxon>
        <taxon>Embryophyta</taxon>
        <taxon>Tracheophyta</taxon>
        <taxon>Spermatophyta</taxon>
        <taxon>Magnoliopsida</taxon>
        <taxon>eudicotyledons</taxon>
        <taxon>Gunneridae</taxon>
        <taxon>Pentapetalae</taxon>
        <taxon>rosids</taxon>
        <taxon>fabids</taxon>
        <taxon>Fagales</taxon>
        <taxon>Fagaceae</taxon>
        <taxon>Fagus</taxon>
    </lineage>
</organism>
<dbReference type="SMART" id="SM00499">
    <property type="entry name" value="AAI"/>
    <property type="match status" value="1"/>
</dbReference>
<dbReference type="Gene3D" id="1.10.110.10">
    <property type="entry name" value="Plant lipid-transfer and hydrophobic proteins"/>
    <property type="match status" value="1"/>
</dbReference>